<keyword evidence="4" id="KW-1185">Reference proteome</keyword>
<dbReference type="EMBL" id="CAMAPF010000104">
    <property type="protein sequence ID" value="CAH9099229.1"/>
    <property type="molecule type" value="Genomic_DNA"/>
</dbReference>
<feature type="signal peptide" evidence="2">
    <location>
        <begin position="1"/>
        <end position="24"/>
    </location>
</feature>
<feature type="chain" id="PRO_5043460192" description="Bifunctional inhibitor/plant lipid transfer protein/seed storage helical domain-containing protein" evidence="2">
    <location>
        <begin position="25"/>
        <end position="148"/>
    </location>
</feature>
<reference evidence="3" key="1">
    <citation type="submission" date="2022-07" db="EMBL/GenBank/DDBJ databases">
        <authorList>
            <person name="Macas J."/>
            <person name="Novak P."/>
            <person name="Neumann P."/>
        </authorList>
    </citation>
    <scope>NUCLEOTIDE SEQUENCE</scope>
</reference>
<proteinExistence type="inferred from homology"/>
<dbReference type="PANTHER" id="PTHR33076">
    <property type="entry name" value="NON-SPECIFIC LIPID-TRANSFER PROTEIN 2-RELATED"/>
    <property type="match status" value="1"/>
</dbReference>
<dbReference type="PRINTS" id="PR00382">
    <property type="entry name" value="LIPIDTRNSFER"/>
</dbReference>
<dbReference type="GO" id="GO:0008289">
    <property type="term" value="F:lipid binding"/>
    <property type="evidence" value="ECO:0007669"/>
    <property type="project" value="InterPro"/>
</dbReference>
<sequence>MASSSKQLLYYLSLSAFLVISNYAETSKAWYLDDGEGGDSNSGMEYYFPSPPPPPPSMEERHRCEDVRCRFPSCLDYLSGAEDSPSLTCCTNLEALNCIAREEGPRRICQCIEDLRPSLLESRIRGIYKECGIHLSFPISQHMDCSSV</sequence>
<keyword evidence="2" id="KW-0732">Signal</keyword>
<dbReference type="InterPro" id="IPR000528">
    <property type="entry name" value="Plant_nsLTP"/>
</dbReference>
<dbReference type="SUPFAM" id="SSF47699">
    <property type="entry name" value="Bifunctional inhibitor/lipid-transfer protein/seed storage 2S albumin"/>
    <property type="match status" value="1"/>
</dbReference>
<dbReference type="GO" id="GO:0006869">
    <property type="term" value="P:lipid transport"/>
    <property type="evidence" value="ECO:0007669"/>
    <property type="project" value="InterPro"/>
</dbReference>
<protein>
    <recommendedName>
        <fullName evidence="5">Bifunctional inhibitor/plant lipid transfer protein/seed storage helical domain-containing protein</fullName>
    </recommendedName>
</protein>
<name>A0AAV0DI54_9ASTE</name>
<evidence type="ECO:0000313" key="3">
    <source>
        <dbReference type="EMBL" id="CAH9099229.1"/>
    </source>
</evidence>
<evidence type="ECO:0008006" key="5">
    <source>
        <dbReference type="Google" id="ProtNLM"/>
    </source>
</evidence>
<comment type="caution">
    <text evidence="3">The sequence shown here is derived from an EMBL/GenBank/DDBJ whole genome shotgun (WGS) entry which is preliminary data.</text>
</comment>
<dbReference type="Proteomes" id="UP001152523">
    <property type="component" value="Unassembled WGS sequence"/>
</dbReference>
<dbReference type="InterPro" id="IPR036312">
    <property type="entry name" value="Bifun_inhib/LTP/seed_sf"/>
</dbReference>
<comment type="similarity">
    <text evidence="1">Belongs to the plant LTP family.</text>
</comment>
<accession>A0AAV0DI54</accession>
<gene>
    <name evidence="3" type="ORF">CEPIT_LOCUS14865</name>
</gene>
<dbReference type="Gene3D" id="1.10.110.10">
    <property type="entry name" value="Plant lipid-transfer and hydrophobic proteins"/>
    <property type="match status" value="1"/>
</dbReference>
<evidence type="ECO:0000256" key="1">
    <source>
        <dbReference type="ARBA" id="ARBA00009748"/>
    </source>
</evidence>
<evidence type="ECO:0000256" key="2">
    <source>
        <dbReference type="SAM" id="SignalP"/>
    </source>
</evidence>
<dbReference type="AlphaFoldDB" id="A0AAV0DI54"/>
<evidence type="ECO:0000313" key="4">
    <source>
        <dbReference type="Proteomes" id="UP001152523"/>
    </source>
</evidence>
<organism evidence="3 4">
    <name type="scientific">Cuscuta epithymum</name>
    <dbReference type="NCBI Taxonomy" id="186058"/>
    <lineage>
        <taxon>Eukaryota</taxon>
        <taxon>Viridiplantae</taxon>
        <taxon>Streptophyta</taxon>
        <taxon>Embryophyta</taxon>
        <taxon>Tracheophyta</taxon>
        <taxon>Spermatophyta</taxon>
        <taxon>Magnoliopsida</taxon>
        <taxon>eudicotyledons</taxon>
        <taxon>Gunneridae</taxon>
        <taxon>Pentapetalae</taxon>
        <taxon>asterids</taxon>
        <taxon>lamiids</taxon>
        <taxon>Solanales</taxon>
        <taxon>Convolvulaceae</taxon>
        <taxon>Cuscuteae</taxon>
        <taxon>Cuscuta</taxon>
        <taxon>Cuscuta subgen. Cuscuta</taxon>
    </lineage>
</organism>